<evidence type="ECO:0000313" key="2">
    <source>
        <dbReference type="EMBL" id="SQB29343.1"/>
    </source>
</evidence>
<protein>
    <recommendedName>
        <fullName evidence="4">MFS transporter</fullName>
    </recommendedName>
</protein>
<feature type="transmembrane region" description="Helical" evidence="1">
    <location>
        <begin position="20"/>
        <end position="41"/>
    </location>
</feature>
<evidence type="ECO:0008006" key="4">
    <source>
        <dbReference type="Google" id="ProtNLM"/>
    </source>
</evidence>
<dbReference type="Proteomes" id="UP000251584">
    <property type="component" value="Unassembled WGS sequence"/>
</dbReference>
<evidence type="ECO:0000313" key="3">
    <source>
        <dbReference type="Proteomes" id="UP000251584"/>
    </source>
</evidence>
<gene>
    <name evidence="2" type="ORF">NCTC10786_03129</name>
</gene>
<feature type="transmembrane region" description="Helical" evidence="1">
    <location>
        <begin position="48"/>
        <end position="69"/>
    </location>
</feature>
<proteinExistence type="predicted"/>
<accession>A0A2X2VVR5</accession>
<dbReference type="AlphaFoldDB" id="A0A2X2VVR5"/>
<keyword evidence="1" id="KW-0472">Membrane</keyword>
<dbReference type="EMBL" id="UAVY01000004">
    <property type="protein sequence ID" value="SQB29343.1"/>
    <property type="molecule type" value="Genomic_DNA"/>
</dbReference>
<organism evidence="2 3">
    <name type="scientific">Citrobacter koseri</name>
    <name type="common">Citrobacter diversus</name>
    <dbReference type="NCBI Taxonomy" id="545"/>
    <lineage>
        <taxon>Bacteria</taxon>
        <taxon>Pseudomonadati</taxon>
        <taxon>Pseudomonadota</taxon>
        <taxon>Gammaproteobacteria</taxon>
        <taxon>Enterobacterales</taxon>
        <taxon>Enterobacteriaceae</taxon>
        <taxon>Citrobacter</taxon>
    </lineage>
</organism>
<reference evidence="2 3" key="1">
    <citation type="submission" date="2018-06" db="EMBL/GenBank/DDBJ databases">
        <authorList>
            <consortium name="Pathogen Informatics"/>
            <person name="Doyle S."/>
        </authorList>
    </citation>
    <scope>NUCLEOTIDE SEQUENCE [LARGE SCALE GENOMIC DNA]</scope>
    <source>
        <strain evidence="2 3">NCTC10786</strain>
    </source>
</reference>
<keyword evidence="1" id="KW-1133">Transmembrane helix</keyword>
<evidence type="ECO:0000256" key="1">
    <source>
        <dbReference type="SAM" id="Phobius"/>
    </source>
</evidence>
<sequence length="78" mass="7992">MTSLESAETPQKPLSCWPLAFSAGLLGVGQNGLLVAIPVLVIQTNLSLSIWAALLMLGLNAVPAVFPVVGKANCSCGQ</sequence>
<keyword evidence="1" id="KW-0812">Transmembrane</keyword>
<name>A0A2X2VVR5_CITKO</name>